<evidence type="ECO:0000256" key="1">
    <source>
        <dbReference type="SAM" id="Phobius"/>
    </source>
</evidence>
<dbReference type="Proteomes" id="UP000238157">
    <property type="component" value="Unassembled WGS sequence"/>
</dbReference>
<keyword evidence="1" id="KW-0812">Transmembrane</keyword>
<name>A0A2T0WP62_9BACT</name>
<feature type="transmembrane region" description="Helical" evidence="1">
    <location>
        <begin position="21"/>
        <end position="38"/>
    </location>
</feature>
<sequence>MPKTHSPISQRIESSLDFDKRVFFLILVILFLTIRIITNDIIIKSIPGYEELEADGAFSYMHIFNTLNYLWTPFSLLWKFTLTAFVIWTGAFAFGHKVSFKALWQFVMVAELVFLFPEIIRMLVFINPAESTSYIEIKNYYPLSLLQLFDASEISAKYLYPLQAINFFELLYVAVLVLGFHTLSYRSIRESSIVVVCSYFLLFLLWLLFYILVYRG</sequence>
<evidence type="ECO:0008006" key="4">
    <source>
        <dbReference type="Google" id="ProtNLM"/>
    </source>
</evidence>
<dbReference type="OrthoDB" id="825516at2"/>
<keyword evidence="1" id="KW-0472">Membrane</keyword>
<reference evidence="2 3" key="1">
    <citation type="submission" date="2018-03" db="EMBL/GenBank/DDBJ databases">
        <title>Genomic Encyclopedia of Archaeal and Bacterial Type Strains, Phase II (KMG-II): from individual species to whole genera.</title>
        <authorList>
            <person name="Goeker M."/>
        </authorList>
    </citation>
    <scope>NUCLEOTIDE SEQUENCE [LARGE SCALE GENOMIC DNA]</scope>
    <source>
        <strain evidence="2 3">DSM 27929</strain>
    </source>
</reference>
<dbReference type="EMBL" id="PVTR01000004">
    <property type="protein sequence ID" value="PRY88482.1"/>
    <property type="molecule type" value="Genomic_DNA"/>
</dbReference>
<organism evidence="2 3">
    <name type="scientific">Mongoliibacter ruber</name>
    <dbReference type="NCBI Taxonomy" id="1750599"/>
    <lineage>
        <taxon>Bacteria</taxon>
        <taxon>Pseudomonadati</taxon>
        <taxon>Bacteroidota</taxon>
        <taxon>Cytophagia</taxon>
        <taxon>Cytophagales</taxon>
        <taxon>Cyclobacteriaceae</taxon>
        <taxon>Mongoliibacter</taxon>
    </lineage>
</organism>
<dbReference type="AlphaFoldDB" id="A0A2T0WP62"/>
<evidence type="ECO:0000313" key="2">
    <source>
        <dbReference type="EMBL" id="PRY88482.1"/>
    </source>
</evidence>
<feature type="transmembrane region" description="Helical" evidence="1">
    <location>
        <begin position="158"/>
        <end position="180"/>
    </location>
</feature>
<keyword evidence="1" id="KW-1133">Transmembrane helix</keyword>
<feature type="transmembrane region" description="Helical" evidence="1">
    <location>
        <begin position="106"/>
        <end position="126"/>
    </location>
</feature>
<comment type="caution">
    <text evidence="2">The sequence shown here is derived from an EMBL/GenBank/DDBJ whole genome shotgun (WGS) entry which is preliminary data.</text>
</comment>
<feature type="transmembrane region" description="Helical" evidence="1">
    <location>
        <begin position="76"/>
        <end position="94"/>
    </location>
</feature>
<gene>
    <name evidence="2" type="ORF">CLW00_104133</name>
</gene>
<dbReference type="RefSeq" id="WP_106133212.1">
    <property type="nucleotide sequence ID" value="NZ_PVTR01000004.1"/>
</dbReference>
<evidence type="ECO:0000313" key="3">
    <source>
        <dbReference type="Proteomes" id="UP000238157"/>
    </source>
</evidence>
<protein>
    <recommendedName>
        <fullName evidence="4">Yip1-like protein</fullName>
    </recommendedName>
</protein>
<accession>A0A2T0WP62</accession>
<feature type="transmembrane region" description="Helical" evidence="1">
    <location>
        <begin position="192"/>
        <end position="213"/>
    </location>
</feature>
<proteinExistence type="predicted"/>
<keyword evidence="3" id="KW-1185">Reference proteome</keyword>